<dbReference type="InterPro" id="IPR036570">
    <property type="entry name" value="HORMA_dom_sf"/>
</dbReference>
<gene>
    <name evidence="3" type="ORF">A4A59_00210</name>
    <name evidence="2" type="ORF">BMW22_02550</name>
</gene>
<dbReference type="Proteomes" id="UP000183050">
    <property type="component" value="Chromosome"/>
</dbReference>
<evidence type="ECO:0000313" key="3">
    <source>
        <dbReference type="EMBL" id="KZB03440.1"/>
    </source>
</evidence>
<dbReference type="RefSeq" id="WP_062939687.1">
    <property type="nucleotide sequence ID" value="NZ_CP018228.1"/>
</dbReference>
<dbReference type="InterPro" id="IPR040649">
    <property type="entry name" value="Bact_HORMA"/>
</dbReference>
<protein>
    <recommendedName>
        <fullName evidence="1">Bacterial HORMA domain-containing protein</fullName>
    </recommendedName>
</protein>
<accession>A0A154ITS0</accession>
<reference evidence="3" key="1">
    <citation type="submission" date="2016-03" db="EMBL/GenBank/DDBJ databases">
        <title>Microsymbionts genomes from the relict species Vavilovia formosa.</title>
        <authorList>
            <person name="Chirak E."/>
            <person name="Kimeklis A."/>
            <person name="Kopat V."/>
            <person name="Andronov E."/>
        </authorList>
    </citation>
    <scope>NUCLEOTIDE SEQUENCE [LARGE SCALE GENOMIC DNA]</scope>
    <source>
        <strain evidence="3">Vaf12</strain>
    </source>
</reference>
<dbReference type="SUPFAM" id="SSF56019">
    <property type="entry name" value="The spindle assembly checkpoint protein mad2"/>
    <property type="match status" value="1"/>
</dbReference>
<reference evidence="2 4" key="2">
    <citation type="submission" date="2016-11" db="EMBL/GenBank/DDBJ databases">
        <title>Rhizobium leguminosarum bv. viciae strain Vaf12 isolated from Vavilovia formosa root nodules from Russia, Dagestan.</title>
        <authorList>
            <person name="Kimeklis A."/>
        </authorList>
    </citation>
    <scope>NUCLEOTIDE SEQUENCE [LARGE SCALE GENOMIC DNA]</scope>
    <source>
        <strain evidence="2 4">Vaf-108</strain>
    </source>
</reference>
<evidence type="ECO:0000313" key="2">
    <source>
        <dbReference type="EMBL" id="API50661.1"/>
    </source>
</evidence>
<organism evidence="3">
    <name type="scientific">Rhizobium leguminosarum</name>
    <dbReference type="NCBI Taxonomy" id="384"/>
    <lineage>
        <taxon>Bacteria</taxon>
        <taxon>Pseudomonadati</taxon>
        <taxon>Pseudomonadota</taxon>
        <taxon>Alphaproteobacteria</taxon>
        <taxon>Hyphomicrobiales</taxon>
        <taxon>Rhizobiaceae</taxon>
        <taxon>Rhizobium/Agrobacterium group</taxon>
        <taxon>Rhizobium</taxon>
    </lineage>
</organism>
<dbReference type="EMBL" id="LVYU01000001">
    <property type="protein sequence ID" value="KZB03440.1"/>
    <property type="molecule type" value="Genomic_DNA"/>
</dbReference>
<feature type="domain" description="Bacterial HORMA" evidence="1">
    <location>
        <begin position="9"/>
        <end position="167"/>
    </location>
</feature>
<sequence>MSVANTFAQTFTRTQTAIFVADKMRNLMKALVIDAGLNPTALMDAWSDWLHDAARKLMETGHLTKLIIEFYQPGSNTASGRWDFPIRYDGTDIDDMWVDVDYFRQSFAKAPRPPAGCSYRVLLQHSPGAPSVGLATVQLKSLGSLAAREAGTVIATPDIMASATYYR</sequence>
<evidence type="ECO:0000259" key="1">
    <source>
        <dbReference type="Pfam" id="PF18173"/>
    </source>
</evidence>
<name>A0A154ITS0_RHILE</name>
<evidence type="ECO:0000313" key="4">
    <source>
        <dbReference type="Proteomes" id="UP000183050"/>
    </source>
</evidence>
<dbReference type="EMBL" id="CP018228">
    <property type="protein sequence ID" value="API50661.1"/>
    <property type="molecule type" value="Genomic_DNA"/>
</dbReference>
<proteinExistence type="predicted"/>
<dbReference type="Pfam" id="PF18173">
    <property type="entry name" value="bacHORMA_2"/>
    <property type="match status" value="1"/>
</dbReference>
<dbReference type="AlphaFoldDB" id="A0A154ITS0"/>